<dbReference type="OrthoDB" id="3729011at2"/>
<evidence type="ECO:0008006" key="3">
    <source>
        <dbReference type="Google" id="ProtNLM"/>
    </source>
</evidence>
<evidence type="ECO:0000313" key="2">
    <source>
        <dbReference type="Proteomes" id="UP000216311"/>
    </source>
</evidence>
<reference evidence="1 2" key="1">
    <citation type="submission" date="2017-07" db="EMBL/GenBank/DDBJ databases">
        <title>Draft whole genome sequences of clinical Proprionibacteriaceae strains.</title>
        <authorList>
            <person name="Bernier A.-M."/>
            <person name="Bernard K."/>
            <person name="Domingo M.-C."/>
        </authorList>
    </citation>
    <scope>NUCLEOTIDE SEQUENCE [LARGE SCALE GENOMIC DNA]</scope>
    <source>
        <strain evidence="1 2">NML 130396</strain>
    </source>
</reference>
<gene>
    <name evidence="1" type="ORF">CGZ93_11370</name>
</gene>
<keyword evidence="2" id="KW-1185">Reference proteome</keyword>
<proteinExistence type="predicted"/>
<dbReference type="EMBL" id="NMVQ01000023">
    <property type="protein sequence ID" value="OYO20823.1"/>
    <property type="molecule type" value="Genomic_DNA"/>
</dbReference>
<dbReference type="AlphaFoldDB" id="A0A255H0W0"/>
<sequence length="468" mass="47546">MKPVLRPVAVLGVALAGAGLALSGAVLPVRQPRPIPPVEAQGRTVSVCPPAGTVNAISATTWGELEIRPLTAATGLAVPPGRGRTIPSGEQPVLMLAEGRQNQASAASAYDNLANGRDRGLSLARCSVPTTTAWFTGLAADPGQAGLTVRSEVVLVNPDEGQAEVDLRFFGPNGVQTASGGRGITVPGRSTRVIALESLFTQPERVGMEVRTARGRIWSAVRQHASLGVQPAGSDWQVASAHPAPVQVVPGVPDGPGSRELVLTNPGARRTTAKVEVIGPDGTFAPADAASVDVNAESTVRVPITTGLNGDVGAVRITADQPLVAAVSSRSSDVSAESDLAVQPAAAELTGTSLAAVAVDRGVTGAVVVSNTGTRDANVPMKVVDATGRELMSVELPVAAGRSNLWEIKQVDVPAAVQIRTPRDAQLYAGVVLTSGSGPVAGLASAPFSVPEQTTAGVDPVHDPGVGR</sequence>
<accession>A0A255H0W0</accession>
<comment type="caution">
    <text evidence="1">The sequence shown here is derived from an EMBL/GenBank/DDBJ whole genome shotgun (WGS) entry which is preliminary data.</text>
</comment>
<dbReference type="InterPro" id="IPR043777">
    <property type="entry name" value="DUF5719"/>
</dbReference>
<protein>
    <recommendedName>
        <fullName evidence="3">Secreted protein</fullName>
    </recommendedName>
</protein>
<name>A0A255H0W0_9ACTN</name>
<dbReference type="RefSeq" id="WP_094364250.1">
    <property type="nucleotide sequence ID" value="NZ_NMVQ01000023.1"/>
</dbReference>
<evidence type="ECO:0000313" key="1">
    <source>
        <dbReference type="EMBL" id="OYO20823.1"/>
    </source>
</evidence>
<organism evidence="1 2">
    <name type="scientific">Enemella dayhoffiae</name>
    <dbReference type="NCBI Taxonomy" id="2016507"/>
    <lineage>
        <taxon>Bacteria</taxon>
        <taxon>Bacillati</taxon>
        <taxon>Actinomycetota</taxon>
        <taxon>Actinomycetes</taxon>
        <taxon>Propionibacteriales</taxon>
        <taxon>Propionibacteriaceae</taxon>
        <taxon>Enemella</taxon>
    </lineage>
</organism>
<dbReference type="Proteomes" id="UP000216311">
    <property type="component" value="Unassembled WGS sequence"/>
</dbReference>
<dbReference type="Pfam" id="PF18986">
    <property type="entry name" value="DUF5719"/>
    <property type="match status" value="1"/>
</dbReference>